<proteinExistence type="predicted"/>
<name>A0AAN9A8G4_HALRR</name>
<dbReference type="Proteomes" id="UP001381693">
    <property type="component" value="Unassembled WGS sequence"/>
</dbReference>
<comment type="caution">
    <text evidence="4">The sequence shown here is derived from an EMBL/GenBank/DDBJ whole genome shotgun (WGS) entry which is preliminary data.</text>
</comment>
<evidence type="ECO:0000313" key="4">
    <source>
        <dbReference type="EMBL" id="KAK7084801.1"/>
    </source>
</evidence>
<keyword evidence="3" id="KW-1015">Disulfide bond</keyword>
<dbReference type="PANTHER" id="PTHR46690:SF1">
    <property type="entry name" value="CYTOCHROME C OXIDASE ASSEMBLY FACTOR 6 HOMOLOG"/>
    <property type="match status" value="1"/>
</dbReference>
<dbReference type="AlphaFoldDB" id="A0AAN9A8G4"/>
<protein>
    <submittedName>
        <fullName evidence="4">Cytochrome c oxidase assembly factor 6</fullName>
    </submittedName>
</protein>
<dbReference type="InterPro" id="IPR036549">
    <property type="entry name" value="CX6/COA6-like_sf"/>
</dbReference>
<dbReference type="InterPro" id="IPR048280">
    <property type="entry name" value="COX6B-like"/>
</dbReference>
<sequence length="120" mass="14682">MWEILRTIFTYERDYCKTNYIRVFIKYLLPVYTIIMPREEGVKTTSFPNKEARYQCWNSRDKYWECLSGGGTEGTCKEFRKQYEEDCPSAWIKHFDRKRNYDVFKEQMKHGYEPLDDKKA</sequence>
<evidence type="ECO:0000256" key="2">
    <source>
        <dbReference type="ARBA" id="ARBA00023128"/>
    </source>
</evidence>
<dbReference type="SUPFAM" id="SSF47694">
    <property type="entry name" value="Cytochrome c oxidase subunit h"/>
    <property type="match status" value="1"/>
</dbReference>
<dbReference type="Pfam" id="PF02297">
    <property type="entry name" value="COX6B"/>
    <property type="match status" value="1"/>
</dbReference>
<comment type="subcellular location">
    <subcellularLocation>
        <location evidence="1">Mitochondrion</location>
    </subcellularLocation>
</comment>
<organism evidence="4 5">
    <name type="scientific">Halocaridina rubra</name>
    <name type="common">Hawaiian red shrimp</name>
    <dbReference type="NCBI Taxonomy" id="373956"/>
    <lineage>
        <taxon>Eukaryota</taxon>
        <taxon>Metazoa</taxon>
        <taxon>Ecdysozoa</taxon>
        <taxon>Arthropoda</taxon>
        <taxon>Crustacea</taxon>
        <taxon>Multicrustacea</taxon>
        <taxon>Malacostraca</taxon>
        <taxon>Eumalacostraca</taxon>
        <taxon>Eucarida</taxon>
        <taxon>Decapoda</taxon>
        <taxon>Pleocyemata</taxon>
        <taxon>Caridea</taxon>
        <taxon>Atyoidea</taxon>
        <taxon>Atyidae</taxon>
        <taxon>Halocaridina</taxon>
    </lineage>
</organism>
<dbReference type="GO" id="GO:0008535">
    <property type="term" value="P:respiratory chain complex IV assembly"/>
    <property type="evidence" value="ECO:0007669"/>
    <property type="project" value="InterPro"/>
</dbReference>
<dbReference type="GO" id="GO:0042775">
    <property type="term" value="P:mitochondrial ATP synthesis coupled electron transport"/>
    <property type="evidence" value="ECO:0007669"/>
    <property type="project" value="TreeGrafter"/>
</dbReference>
<evidence type="ECO:0000256" key="1">
    <source>
        <dbReference type="ARBA" id="ARBA00004173"/>
    </source>
</evidence>
<reference evidence="4 5" key="1">
    <citation type="submission" date="2023-11" db="EMBL/GenBank/DDBJ databases">
        <title>Halocaridina rubra genome assembly.</title>
        <authorList>
            <person name="Smith C."/>
        </authorList>
    </citation>
    <scope>NUCLEOTIDE SEQUENCE [LARGE SCALE GENOMIC DNA]</scope>
    <source>
        <strain evidence="4">EP-1</strain>
        <tissue evidence="4">Whole</tissue>
    </source>
</reference>
<keyword evidence="2" id="KW-0496">Mitochondrion</keyword>
<dbReference type="PANTHER" id="PTHR46690">
    <property type="entry name" value="CYTOCHROME C OXIDASE ASSEMBLY FACTOR 6 HOMOLOG"/>
    <property type="match status" value="1"/>
</dbReference>
<dbReference type="GO" id="GO:0005739">
    <property type="term" value="C:mitochondrion"/>
    <property type="evidence" value="ECO:0007669"/>
    <property type="project" value="UniProtKB-SubCell"/>
</dbReference>
<dbReference type="Gene3D" id="1.10.10.140">
    <property type="entry name" value="Cytochrome c oxidase, subunit VIb"/>
    <property type="match status" value="1"/>
</dbReference>
<gene>
    <name evidence="4" type="primary">COA6</name>
    <name evidence="4" type="ORF">SK128_004138</name>
</gene>
<accession>A0AAN9A8G4</accession>
<keyword evidence="5" id="KW-1185">Reference proteome</keyword>
<evidence type="ECO:0000256" key="3">
    <source>
        <dbReference type="ARBA" id="ARBA00023157"/>
    </source>
</evidence>
<dbReference type="EMBL" id="JAXCGZ010001977">
    <property type="protein sequence ID" value="KAK7084801.1"/>
    <property type="molecule type" value="Genomic_DNA"/>
</dbReference>
<evidence type="ECO:0000313" key="5">
    <source>
        <dbReference type="Proteomes" id="UP001381693"/>
    </source>
</evidence>
<dbReference type="InterPro" id="IPR042289">
    <property type="entry name" value="COA6"/>
</dbReference>